<sequence length="184" mass="20647">MESGTRLGDREQTDLDVGFEEFCQQNFVLVERFLLYQCPDPGVVEDAVLEAFVAARAEWDQIRGYRKPLAWVVQTARHRLSIVRRRAAAEQGGPDVLSAGPPDEPLAGSAAVARELLQGWLRQLPPRQAEVLALALDGWSDQEIARVLGVAYRTARSYRRQARRRLREVAERADLPEGEARGGR</sequence>
<evidence type="ECO:0000313" key="8">
    <source>
        <dbReference type="Proteomes" id="UP001332243"/>
    </source>
</evidence>
<comment type="caution">
    <text evidence="7">The sequence shown here is derived from an EMBL/GenBank/DDBJ whole genome shotgun (WGS) entry which is preliminary data.</text>
</comment>
<evidence type="ECO:0000256" key="1">
    <source>
        <dbReference type="ARBA" id="ARBA00010641"/>
    </source>
</evidence>
<dbReference type="EMBL" id="JAZGQK010000006">
    <property type="protein sequence ID" value="MEE6258668.1"/>
    <property type="molecule type" value="Genomic_DNA"/>
</dbReference>
<feature type="domain" description="HTH luxR-type" evidence="5">
    <location>
        <begin position="121"/>
        <end position="173"/>
    </location>
</feature>
<gene>
    <name evidence="6" type="ORF">V1633_09230</name>
    <name evidence="7" type="ORF">V1633_33460</name>
</gene>
<accession>A0ABU7S3M3</accession>
<dbReference type="InterPro" id="IPR013324">
    <property type="entry name" value="RNA_pol_sigma_r3/r4-like"/>
</dbReference>
<dbReference type="Gene3D" id="1.10.1740.10">
    <property type="match status" value="1"/>
</dbReference>
<dbReference type="PANTHER" id="PTHR43133">
    <property type="entry name" value="RNA POLYMERASE ECF-TYPE SIGMA FACTO"/>
    <property type="match status" value="1"/>
</dbReference>
<evidence type="ECO:0000313" key="6">
    <source>
        <dbReference type="EMBL" id="MEE6258668.1"/>
    </source>
</evidence>
<dbReference type="RefSeq" id="WP_331213760.1">
    <property type="nucleotide sequence ID" value="NZ_JAZGQK010000006.1"/>
</dbReference>
<dbReference type="InterPro" id="IPR039425">
    <property type="entry name" value="RNA_pol_sigma-70-like"/>
</dbReference>
<dbReference type="InterPro" id="IPR013325">
    <property type="entry name" value="RNA_pol_sigma_r2"/>
</dbReference>
<dbReference type="InterPro" id="IPR000792">
    <property type="entry name" value="Tscrpt_reg_LuxR_C"/>
</dbReference>
<evidence type="ECO:0000256" key="4">
    <source>
        <dbReference type="ARBA" id="ARBA00023163"/>
    </source>
</evidence>
<protein>
    <submittedName>
        <fullName evidence="7">Sigma-70 family RNA polymerase sigma factor</fullName>
    </submittedName>
</protein>
<evidence type="ECO:0000256" key="3">
    <source>
        <dbReference type="ARBA" id="ARBA00023082"/>
    </source>
</evidence>
<evidence type="ECO:0000256" key="2">
    <source>
        <dbReference type="ARBA" id="ARBA00023015"/>
    </source>
</evidence>
<proteinExistence type="inferred from homology"/>
<dbReference type="PANTHER" id="PTHR43133:SF46">
    <property type="entry name" value="RNA POLYMERASE SIGMA-70 FACTOR ECF SUBFAMILY"/>
    <property type="match status" value="1"/>
</dbReference>
<dbReference type="Gene3D" id="1.10.10.10">
    <property type="entry name" value="Winged helix-like DNA-binding domain superfamily/Winged helix DNA-binding domain"/>
    <property type="match status" value="1"/>
</dbReference>
<dbReference type="Pfam" id="PF08281">
    <property type="entry name" value="Sigma70_r4_2"/>
    <property type="match status" value="1"/>
</dbReference>
<name>A0ABU7S3M3_9ACTN</name>
<dbReference type="InterPro" id="IPR013249">
    <property type="entry name" value="RNA_pol_sigma70_r4_t2"/>
</dbReference>
<comment type="similarity">
    <text evidence="1">Belongs to the sigma-70 factor family. ECF subfamily.</text>
</comment>
<keyword evidence="2" id="KW-0805">Transcription regulation</keyword>
<reference evidence="7 8" key="1">
    <citation type="submission" date="2024-01" db="EMBL/GenBank/DDBJ databases">
        <title>Genome insights into Plantactinospora sonchi sp. nov.</title>
        <authorList>
            <person name="Wang L."/>
        </authorList>
    </citation>
    <scope>NUCLEOTIDE SEQUENCE [LARGE SCALE GENOMIC DNA]</scope>
    <source>
        <strain evidence="7 8">NEAU-QY2</strain>
    </source>
</reference>
<dbReference type="PRINTS" id="PR00038">
    <property type="entry name" value="HTHLUXR"/>
</dbReference>
<dbReference type="EMBL" id="JAZGQK010000037">
    <property type="protein sequence ID" value="MEE6263397.1"/>
    <property type="molecule type" value="Genomic_DNA"/>
</dbReference>
<evidence type="ECO:0000313" key="7">
    <source>
        <dbReference type="EMBL" id="MEE6263397.1"/>
    </source>
</evidence>
<keyword evidence="3" id="KW-0731">Sigma factor</keyword>
<evidence type="ECO:0000259" key="5">
    <source>
        <dbReference type="SMART" id="SM00421"/>
    </source>
</evidence>
<keyword evidence="8" id="KW-1185">Reference proteome</keyword>
<organism evidence="7 8">
    <name type="scientific">Plantactinospora sonchi</name>
    <dbReference type="NCBI Taxonomy" id="1544735"/>
    <lineage>
        <taxon>Bacteria</taxon>
        <taxon>Bacillati</taxon>
        <taxon>Actinomycetota</taxon>
        <taxon>Actinomycetes</taxon>
        <taxon>Micromonosporales</taxon>
        <taxon>Micromonosporaceae</taxon>
        <taxon>Plantactinospora</taxon>
    </lineage>
</organism>
<dbReference type="InterPro" id="IPR036388">
    <property type="entry name" value="WH-like_DNA-bd_sf"/>
</dbReference>
<keyword evidence="4" id="KW-0804">Transcription</keyword>
<dbReference type="SMART" id="SM00421">
    <property type="entry name" value="HTH_LUXR"/>
    <property type="match status" value="1"/>
</dbReference>
<dbReference type="Proteomes" id="UP001332243">
    <property type="component" value="Unassembled WGS sequence"/>
</dbReference>
<dbReference type="SUPFAM" id="SSF88659">
    <property type="entry name" value="Sigma3 and sigma4 domains of RNA polymerase sigma factors"/>
    <property type="match status" value="1"/>
</dbReference>
<dbReference type="SUPFAM" id="SSF88946">
    <property type="entry name" value="Sigma2 domain of RNA polymerase sigma factors"/>
    <property type="match status" value="1"/>
</dbReference>